<accession>A0A250IHS2</accession>
<keyword evidence="3" id="KW-1185">Reference proteome</keyword>
<dbReference type="KEGG" id="mbd:MEBOL_004280"/>
<evidence type="ECO:0000259" key="1">
    <source>
        <dbReference type="Pfam" id="PF24880"/>
    </source>
</evidence>
<name>A0A250IHS2_9BACT</name>
<dbReference type="OrthoDB" id="5525135at2"/>
<dbReference type="Pfam" id="PF24880">
    <property type="entry name" value="DUF7738"/>
    <property type="match status" value="1"/>
</dbReference>
<dbReference type="AlphaFoldDB" id="A0A250IHS2"/>
<dbReference type="PROSITE" id="PS51257">
    <property type="entry name" value="PROKAR_LIPOPROTEIN"/>
    <property type="match status" value="1"/>
</dbReference>
<feature type="domain" description="DUF7738" evidence="1">
    <location>
        <begin position="37"/>
        <end position="143"/>
    </location>
</feature>
<dbReference type="InterPro" id="IPR056640">
    <property type="entry name" value="DUF7738"/>
</dbReference>
<dbReference type="Proteomes" id="UP000217289">
    <property type="component" value="Chromosome"/>
</dbReference>
<dbReference type="EMBL" id="CP022163">
    <property type="protein sequence ID" value="ATB30818.1"/>
    <property type="molecule type" value="Genomic_DNA"/>
</dbReference>
<gene>
    <name evidence="2" type="ORF">MEBOL_004280</name>
</gene>
<organism evidence="2 3">
    <name type="scientific">Melittangium boletus DSM 14713</name>
    <dbReference type="NCBI Taxonomy" id="1294270"/>
    <lineage>
        <taxon>Bacteria</taxon>
        <taxon>Pseudomonadati</taxon>
        <taxon>Myxococcota</taxon>
        <taxon>Myxococcia</taxon>
        <taxon>Myxococcales</taxon>
        <taxon>Cystobacterineae</taxon>
        <taxon>Archangiaceae</taxon>
        <taxon>Melittangium</taxon>
    </lineage>
</organism>
<proteinExistence type="predicted"/>
<reference evidence="2 3" key="1">
    <citation type="submission" date="2017-06" db="EMBL/GenBank/DDBJ databases">
        <authorList>
            <person name="Kim H.J."/>
            <person name="Triplett B.A."/>
        </authorList>
    </citation>
    <scope>NUCLEOTIDE SEQUENCE [LARGE SCALE GENOMIC DNA]</scope>
    <source>
        <strain evidence="2 3">DSM 14713</strain>
    </source>
</reference>
<evidence type="ECO:0000313" key="3">
    <source>
        <dbReference type="Proteomes" id="UP000217289"/>
    </source>
</evidence>
<evidence type="ECO:0000313" key="2">
    <source>
        <dbReference type="EMBL" id="ATB30818.1"/>
    </source>
</evidence>
<dbReference type="RefSeq" id="WP_095979229.1">
    <property type="nucleotide sequence ID" value="NZ_CP022163.1"/>
</dbReference>
<sequence length="210" mass="23384">MSFHEKNLFWVALLMSVGGLSCSREKQQEAASSCNLLVQGASIQFNGHVLPLPGELVEWEKVFGKHTRKFSSSADAYIWDEKGIYVLAQLSSPTLDSFAVMLNSRSSTGPLREAPEYWPRTTFKGRLCVDGSVITPDSRIAEVNRTKQGPPFSRGYLDSIYSYDLDAHPLDVYVRIDLTDAGTPESFTMDFSDLVTVHRPGSVEEEAGRR</sequence>
<protein>
    <recommendedName>
        <fullName evidence="1">DUF7738 domain-containing protein</fullName>
    </recommendedName>
</protein>